<organism evidence="1">
    <name type="scientific">viral metagenome</name>
    <dbReference type="NCBI Taxonomy" id="1070528"/>
    <lineage>
        <taxon>unclassified sequences</taxon>
        <taxon>metagenomes</taxon>
        <taxon>organismal metagenomes</taxon>
    </lineage>
</organism>
<dbReference type="AlphaFoldDB" id="A0A6M3LXB9"/>
<proteinExistence type="predicted"/>
<protein>
    <submittedName>
        <fullName evidence="1">Uncharacterized protein</fullName>
    </submittedName>
</protein>
<evidence type="ECO:0000313" key="1">
    <source>
        <dbReference type="EMBL" id="QJA99413.1"/>
    </source>
</evidence>
<accession>A0A6M3LXB9</accession>
<gene>
    <name evidence="1" type="ORF">MM171A01060_0009</name>
</gene>
<name>A0A6M3LXB9_9ZZZZ</name>
<reference evidence="1" key="1">
    <citation type="submission" date="2020-03" db="EMBL/GenBank/DDBJ databases">
        <title>The deep terrestrial virosphere.</title>
        <authorList>
            <person name="Holmfeldt K."/>
            <person name="Nilsson E."/>
            <person name="Simone D."/>
            <person name="Lopez-Fernandez M."/>
            <person name="Wu X."/>
            <person name="de Brujin I."/>
            <person name="Lundin D."/>
            <person name="Andersson A."/>
            <person name="Bertilsson S."/>
            <person name="Dopson M."/>
        </authorList>
    </citation>
    <scope>NUCLEOTIDE SEQUENCE</scope>
    <source>
        <strain evidence="1">MM171A01060</strain>
    </source>
</reference>
<dbReference type="EMBL" id="MT143649">
    <property type="protein sequence ID" value="QJA99413.1"/>
    <property type="molecule type" value="Genomic_DNA"/>
</dbReference>
<sequence>MYFLTWITNRLSDIAGYFYDVYLETLGWVYPFWLVANFFYQLHVLFTNLAWDFYNFNTWATDVASKVASILNFNQITAYFSTWINYATTAWNWVINSWSNVSNIIGNWWSSVQYTVQVWIETAKQFVQTQIDNISTILNNLKASVESLLAQIPSINELLYWFTDWWGKVLVNLTTWWNEKLLDVRDLINTAFKNYEPFWEGWQDCKNAVVEFFTDPWQWLYDRLEDFFERFW</sequence>